<feature type="region of interest" description="Disordered" evidence="2">
    <location>
        <begin position="1"/>
        <end position="112"/>
    </location>
</feature>
<dbReference type="Gene3D" id="1.10.150.130">
    <property type="match status" value="1"/>
</dbReference>
<reference evidence="3" key="1">
    <citation type="submission" date="2021-11" db="EMBL/GenBank/DDBJ databases">
        <authorList>
            <person name="Herlambang A."/>
            <person name="Guo Y."/>
            <person name="Takashima Y."/>
            <person name="Nishizawa T."/>
        </authorList>
    </citation>
    <scope>NUCLEOTIDE SEQUENCE</scope>
    <source>
        <strain evidence="3">E1425</strain>
    </source>
</reference>
<keyword evidence="4" id="KW-1185">Reference proteome</keyword>
<dbReference type="PANTHER" id="PTHR33066">
    <property type="entry name" value="INTEGRASE_SAM-LIKE_N DOMAIN-CONTAINING PROTEIN"/>
    <property type="match status" value="1"/>
</dbReference>
<keyword evidence="1" id="KW-0238">DNA-binding</keyword>
<protein>
    <recommendedName>
        <fullName evidence="5">Tyr recombinase domain-containing protein</fullName>
    </recommendedName>
</protein>
<organism evidence="3 4">
    <name type="scientific">Entomortierella parvispora</name>
    <dbReference type="NCBI Taxonomy" id="205924"/>
    <lineage>
        <taxon>Eukaryota</taxon>
        <taxon>Fungi</taxon>
        <taxon>Fungi incertae sedis</taxon>
        <taxon>Mucoromycota</taxon>
        <taxon>Mortierellomycotina</taxon>
        <taxon>Mortierellomycetes</taxon>
        <taxon>Mortierellales</taxon>
        <taxon>Mortierellaceae</taxon>
        <taxon>Entomortierella</taxon>
    </lineage>
</organism>
<feature type="compositionally biased region" description="Low complexity" evidence="2">
    <location>
        <begin position="85"/>
        <end position="98"/>
    </location>
</feature>
<evidence type="ECO:0000256" key="1">
    <source>
        <dbReference type="ARBA" id="ARBA00023125"/>
    </source>
</evidence>
<evidence type="ECO:0000313" key="3">
    <source>
        <dbReference type="EMBL" id="GJJ77545.1"/>
    </source>
</evidence>
<dbReference type="InterPro" id="IPR013762">
    <property type="entry name" value="Integrase-like_cat_sf"/>
</dbReference>
<feature type="region of interest" description="Disordered" evidence="2">
    <location>
        <begin position="224"/>
        <end position="244"/>
    </location>
</feature>
<feature type="compositionally biased region" description="Polar residues" evidence="2">
    <location>
        <begin position="62"/>
        <end position="74"/>
    </location>
</feature>
<comment type="caution">
    <text evidence="3">The sequence shown here is derived from an EMBL/GenBank/DDBJ whole genome shotgun (WGS) entry which is preliminary data.</text>
</comment>
<evidence type="ECO:0000313" key="4">
    <source>
        <dbReference type="Proteomes" id="UP000827284"/>
    </source>
</evidence>
<name>A0A9P3M115_9FUNG</name>
<dbReference type="GO" id="GO:0015074">
    <property type="term" value="P:DNA integration"/>
    <property type="evidence" value="ECO:0007669"/>
    <property type="project" value="InterPro"/>
</dbReference>
<dbReference type="PANTHER" id="PTHR33066:SF2">
    <property type="entry name" value="FILAGGRIN-2-LIKE"/>
    <property type="match status" value="1"/>
</dbReference>
<dbReference type="GO" id="GO:0006310">
    <property type="term" value="P:DNA recombination"/>
    <property type="evidence" value="ECO:0007669"/>
    <property type="project" value="InterPro"/>
</dbReference>
<evidence type="ECO:0008006" key="5">
    <source>
        <dbReference type="Google" id="ProtNLM"/>
    </source>
</evidence>
<dbReference type="Gene3D" id="1.10.443.10">
    <property type="entry name" value="Intergrase catalytic core"/>
    <property type="match status" value="1"/>
</dbReference>
<dbReference type="EMBL" id="BQFW01000013">
    <property type="protein sequence ID" value="GJJ77545.1"/>
    <property type="molecule type" value="Genomic_DNA"/>
</dbReference>
<feature type="region of interest" description="Disordered" evidence="2">
    <location>
        <begin position="324"/>
        <end position="359"/>
    </location>
</feature>
<gene>
    <name evidence="3" type="ORF">EMPS_09904</name>
</gene>
<sequence>MGLYEDPSPSHQMGEIGGHPSLPVLGRHPLGSVFQDLGSGPGPTGPSEAREPGLSDQPRQVRFQTDSGYQTSRFLHQHPQDDPVSSQGQGAGSSSGSSTPVPVNAGPSASTGLFFGQGPSRGFSGPARSFADPPPLVLQGHYSRFRENMERLHHPNSGSQRGPGVVVRPPYELDGTVFPSATPGRGALHGCERLGLGHCDSDRDLIRTVVDKGKTPVYQLAGTAHSLESDSGSRHQGQGSTSSFGLDNHFVLHHQVRGNTFIPPGGSGSSHLGLLSGDRNPNHDDIHPVRGQPCGHPIAQPVAPDGVVTQSHLLPADRSAVGSPLHRSLCESEEPPAPEIRDVAMGSPGSGDGRSLDPMKAREDLRLPPVGDDIAHSVQDAAGESLRHPSQGSQLLSPVALGDLVPDPPGPTGRSTAHSPKGRRTRLFSRRESSALDVGGVEAQRQRIEGQGASPATVSIFSQSALARSRAKSYSSPQRAWIAYCSDQGLDAQAPSPFQVLNYLSEQITTKKWSLGTVNAHRSSILNMLSNRDLIWANPFFKEFFLHLSSDQIRDHTNSPVDVSPVLEFFTNLGPNDGLKDDLLVPKLCWLLAVCGFMRPSDIARVDLAHSPVLCSGALELQVLGPKEKRQNCPIIKSVFIHPHDNPLFCPVEAYKSYVARLEGSSVKPVKHPRINREYLPLIRHIRMVDRVVGSQTISRHIKNVSSRIPRQEGSSMPSGRSIGSSLAVEHGASVDEVQAQGFWAHSATFDAFYRLSKRTTTNLTKVTLTGPVSLE</sequence>
<dbReference type="InterPro" id="IPR010998">
    <property type="entry name" value="Integrase_recombinase_N"/>
</dbReference>
<reference evidence="3" key="2">
    <citation type="journal article" date="2022" name="Microbiol. Resour. Announc.">
        <title>Whole-Genome Sequence of Entomortierella parvispora E1425, a Mucoromycotan Fungus Associated with Burkholderiaceae-Related Endosymbiotic Bacteria.</title>
        <authorList>
            <person name="Herlambang A."/>
            <person name="Guo Y."/>
            <person name="Takashima Y."/>
            <person name="Narisawa K."/>
            <person name="Ohta H."/>
            <person name="Nishizawa T."/>
        </authorList>
    </citation>
    <scope>NUCLEOTIDE SEQUENCE</scope>
    <source>
        <strain evidence="3">E1425</strain>
    </source>
</reference>
<proteinExistence type="predicted"/>
<feature type="region of interest" description="Disordered" evidence="2">
    <location>
        <begin position="399"/>
        <end position="425"/>
    </location>
</feature>
<accession>A0A9P3M115</accession>
<evidence type="ECO:0000256" key="2">
    <source>
        <dbReference type="SAM" id="MobiDB-lite"/>
    </source>
</evidence>
<dbReference type="GO" id="GO:0003677">
    <property type="term" value="F:DNA binding"/>
    <property type="evidence" value="ECO:0007669"/>
    <property type="project" value="UniProtKB-KW"/>
</dbReference>
<feature type="compositionally biased region" description="Polar residues" evidence="2">
    <location>
        <begin position="234"/>
        <end position="244"/>
    </location>
</feature>
<dbReference type="OrthoDB" id="2400069at2759"/>
<dbReference type="AlphaFoldDB" id="A0A9P3M115"/>
<dbReference type="Proteomes" id="UP000827284">
    <property type="component" value="Unassembled WGS sequence"/>
</dbReference>